<keyword evidence="5 6" id="KW-0472">Membrane</keyword>
<protein>
    <recommendedName>
        <fullName evidence="9">Major facilitator superfamily protein</fullName>
    </recommendedName>
</protein>
<evidence type="ECO:0000313" key="8">
    <source>
        <dbReference type="Proteomes" id="UP000692954"/>
    </source>
</evidence>
<reference evidence="7" key="1">
    <citation type="submission" date="2021-01" db="EMBL/GenBank/DDBJ databases">
        <authorList>
            <consortium name="Genoscope - CEA"/>
            <person name="William W."/>
        </authorList>
    </citation>
    <scope>NUCLEOTIDE SEQUENCE</scope>
</reference>
<evidence type="ECO:0008006" key="9">
    <source>
        <dbReference type="Google" id="ProtNLM"/>
    </source>
</evidence>
<feature type="transmembrane region" description="Helical" evidence="6">
    <location>
        <begin position="78"/>
        <end position="98"/>
    </location>
</feature>
<feature type="transmembrane region" description="Helical" evidence="6">
    <location>
        <begin position="192"/>
        <end position="211"/>
    </location>
</feature>
<evidence type="ECO:0000256" key="4">
    <source>
        <dbReference type="ARBA" id="ARBA00022989"/>
    </source>
</evidence>
<feature type="transmembrane region" description="Helical" evidence="6">
    <location>
        <begin position="139"/>
        <end position="159"/>
    </location>
</feature>
<accession>A0A8S1KEI3</accession>
<keyword evidence="3 6" id="KW-0812">Transmembrane</keyword>
<evidence type="ECO:0000256" key="5">
    <source>
        <dbReference type="ARBA" id="ARBA00023136"/>
    </source>
</evidence>
<dbReference type="EMBL" id="CAJJDN010000007">
    <property type="protein sequence ID" value="CAD8053598.1"/>
    <property type="molecule type" value="Genomic_DNA"/>
</dbReference>
<organism evidence="7 8">
    <name type="scientific">Paramecium sonneborni</name>
    <dbReference type="NCBI Taxonomy" id="65129"/>
    <lineage>
        <taxon>Eukaryota</taxon>
        <taxon>Sar</taxon>
        <taxon>Alveolata</taxon>
        <taxon>Ciliophora</taxon>
        <taxon>Intramacronucleata</taxon>
        <taxon>Oligohymenophorea</taxon>
        <taxon>Peniculida</taxon>
        <taxon>Parameciidae</taxon>
        <taxon>Paramecium</taxon>
    </lineage>
</organism>
<feature type="transmembrane region" description="Helical" evidence="6">
    <location>
        <begin position="46"/>
        <end position="66"/>
    </location>
</feature>
<feature type="transmembrane region" description="Helical" evidence="6">
    <location>
        <begin position="379"/>
        <end position="403"/>
    </location>
</feature>
<dbReference type="Proteomes" id="UP000692954">
    <property type="component" value="Unassembled WGS sequence"/>
</dbReference>
<evidence type="ECO:0000313" key="7">
    <source>
        <dbReference type="EMBL" id="CAD8053598.1"/>
    </source>
</evidence>
<name>A0A8S1KEI3_9CILI</name>
<proteinExistence type="predicted"/>
<sequence>MLLSDSKKCLIGAILIKIGSALLLTWGKTNVYFYSFYKQTEPDLSIAYNTLPIAIMALPIAVITIFSVKIAKRIGFKLHIRIATTIQCASLLIAPYMTTYLTFIIFYIFFYGIGYSSVAFPVFSCAWSHYKKSEGRISGLLLGAYGFASVIFVIIITYISNPNNQQADLTTEHKTQIYKYFSESVAQNAQNAAKIVSYVASFCCLIGGFLIQPYDQTIQYKQVGVSEQKIQQFEEETPKQNDKVAQQDLSVEIDPTSIAINDLPLEIASDHGLPQIKIKQSLSAAIKSIQFITIIICLTVLTLFLLTLGLNYKSYFLSKINEDFYVTFVDLVALMASSFANILWGFLIDKINFKILFAIIYFVSGIGAIALPFSATDKISFLIVYVITMMFDKGALVVTGPALIKIFGDDIGHQLFPITYISSLLSIVIGPVSQFILLKYFSFDIILYCQGSLILLVIIFIIRLNMNYQK</sequence>
<evidence type="ECO:0000256" key="6">
    <source>
        <dbReference type="SAM" id="Phobius"/>
    </source>
</evidence>
<evidence type="ECO:0000256" key="2">
    <source>
        <dbReference type="ARBA" id="ARBA00022448"/>
    </source>
</evidence>
<comment type="subcellular location">
    <subcellularLocation>
        <location evidence="1">Membrane</location>
        <topology evidence="1">Multi-pass membrane protein</topology>
    </subcellularLocation>
</comment>
<dbReference type="PANTHER" id="PTHR43385:SF1">
    <property type="entry name" value="RIBOFLAVIN TRANSPORTER RIBJ"/>
    <property type="match status" value="1"/>
</dbReference>
<evidence type="ECO:0000256" key="1">
    <source>
        <dbReference type="ARBA" id="ARBA00004141"/>
    </source>
</evidence>
<feature type="transmembrane region" description="Helical" evidence="6">
    <location>
        <begin position="415"/>
        <end position="433"/>
    </location>
</feature>
<feature type="transmembrane region" description="Helical" evidence="6">
    <location>
        <begin position="324"/>
        <end position="348"/>
    </location>
</feature>
<feature type="transmembrane region" description="Helical" evidence="6">
    <location>
        <begin position="104"/>
        <end position="127"/>
    </location>
</feature>
<feature type="transmembrane region" description="Helical" evidence="6">
    <location>
        <begin position="9"/>
        <end position="26"/>
    </location>
</feature>
<keyword evidence="2" id="KW-0813">Transport</keyword>
<dbReference type="InterPro" id="IPR052983">
    <property type="entry name" value="MFS_Riboflavin_Transporter"/>
</dbReference>
<keyword evidence="4 6" id="KW-1133">Transmembrane helix</keyword>
<dbReference type="PANTHER" id="PTHR43385">
    <property type="entry name" value="RIBOFLAVIN TRANSPORTER RIBJ"/>
    <property type="match status" value="1"/>
</dbReference>
<feature type="transmembrane region" description="Helical" evidence="6">
    <location>
        <begin position="289"/>
        <end position="312"/>
    </location>
</feature>
<dbReference type="OrthoDB" id="291569at2759"/>
<feature type="transmembrane region" description="Helical" evidence="6">
    <location>
        <begin position="355"/>
        <end position="373"/>
    </location>
</feature>
<feature type="transmembrane region" description="Helical" evidence="6">
    <location>
        <begin position="445"/>
        <end position="464"/>
    </location>
</feature>
<dbReference type="GO" id="GO:0016020">
    <property type="term" value="C:membrane"/>
    <property type="evidence" value="ECO:0007669"/>
    <property type="project" value="UniProtKB-SubCell"/>
</dbReference>
<gene>
    <name evidence="7" type="ORF">PSON_ATCC_30995.1.T0070433</name>
</gene>
<evidence type="ECO:0000256" key="3">
    <source>
        <dbReference type="ARBA" id="ARBA00022692"/>
    </source>
</evidence>
<dbReference type="AlphaFoldDB" id="A0A8S1KEI3"/>
<comment type="caution">
    <text evidence="7">The sequence shown here is derived from an EMBL/GenBank/DDBJ whole genome shotgun (WGS) entry which is preliminary data.</text>
</comment>
<keyword evidence="8" id="KW-1185">Reference proteome</keyword>